<dbReference type="InterPro" id="IPR001893">
    <property type="entry name" value="Cys-rich_GLG1_repeat"/>
</dbReference>
<evidence type="ECO:0000256" key="4">
    <source>
        <dbReference type="ARBA" id="ARBA00022737"/>
    </source>
</evidence>
<protein>
    <recommendedName>
        <fullName evidence="10">Golgi apparatus protein 1</fullName>
    </recommendedName>
</protein>
<keyword evidence="7" id="KW-0325">Glycoprotein</keyword>
<keyword evidence="4" id="KW-0677">Repeat</keyword>
<evidence type="ECO:0000256" key="5">
    <source>
        <dbReference type="ARBA" id="ARBA00022989"/>
    </source>
</evidence>
<keyword evidence="3" id="KW-0732">Signal</keyword>
<name>A0AAW1Q6L4_9CHLO</name>
<dbReference type="PROSITE" id="PS51289">
    <property type="entry name" value="GLG1_C_RICH"/>
    <property type="match status" value="4"/>
</dbReference>
<dbReference type="InterPro" id="IPR039728">
    <property type="entry name" value="GLG1"/>
</dbReference>
<evidence type="ECO:0008006" key="10">
    <source>
        <dbReference type="Google" id="ProtNLM"/>
    </source>
</evidence>
<comment type="caution">
    <text evidence="8">The sequence shown here is derived from an EMBL/GenBank/DDBJ whole genome shotgun (WGS) entry which is preliminary data.</text>
</comment>
<dbReference type="GO" id="GO:0000139">
    <property type="term" value="C:Golgi membrane"/>
    <property type="evidence" value="ECO:0007669"/>
    <property type="project" value="InterPro"/>
</dbReference>
<reference evidence="8 9" key="1">
    <citation type="journal article" date="2024" name="Nat. Commun.">
        <title>Phylogenomics reveals the evolutionary origins of lichenization in chlorophyte algae.</title>
        <authorList>
            <person name="Puginier C."/>
            <person name="Libourel C."/>
            <person name="Otte J."/>
            <person name="Skaloud P."/>
            <person name="Haon M."/>
            <person name="Grisel S."/>
            <person name="Petersen M."/>
            <person name="Berrin J.G."/>
            <person name="Delaux P.M."/>
            <person name="Dal Grande F."/>
            <person name="Keller J."/>
        </authorList>
    </citation>
    <scope>NUCLEOTIDE SEQUENCE [LARGE SCALE GENOMIC DNA]</scope>
    <source>
        <strain evidence="8 9">SAG 2043</strain>
    </source>
</reference>
<organism evidence="8 9">
    <name type="scientific">[Myrmecia] bisecta</name>
    <dbReference type="NCBI Taxonomy" id="41462"/>
    <lineage>
        <taxon>Eukaryota</taxon>
        <taxon>Viridiplantae</taxon>
        <taxon>Chlorophyta</taxon>
        <taxon>core chlorophytes</taxon>
        <taxon>Trebouxiophyceae</taxon>
        <taxon>Trebouxiales</taxon>
        <taxon>Trebouxiaceae</taxon>
        <taxon>Myrmecia</taxon>
    </lineage>
</organism>
<evidence type="ECO:0000313" key="9">
    <source>
        <dbReference type="Proteomes" id="UP001489004"/>
    </source>
</evidence>
<evidence type="ECO:0000313" key="8">
    <source>
        <dbReference type="EMBL" id="KAK9816541.1"/>
    </source>
</evidence>
<gene>
    <name evidence="8" type="ORF">WJX72_001742</name>
</gene>
<proteinExistence type="predicted"/>
<keyword evidence="6" id="KW-0472">Membrane</keyword>
<keyword evidence="2" id="KW-0812">Transmembrane</keyword>
<evidence type="ECO:0000256" key="1">
    <source>
        <dbReference type="ARBA" id="ARBA00004479"/>
    </source>
</evidence>
<comment type="subcellular location">
    <subcellularLocation>
        <location evidence="1">Membrane</location>
        <topology evidence="1">Single-pass type I membrane protein</topology>
    </subcellularLocation>
</comment>
<dbReference type="Proteomes" id="UP001489004">
    <property type="component" value="Unassembled WGS sequence"/>
</dbReference>
<evidence type="ECO:0000256" key="7">
    <source>
        <dbReference type="ARBA" id="ARBA00023180"/>
    </source>
</evidence>
<evidence type="ECO:0000256" key="6">
    <source>
        <dbReference type="ARBA" id="ARBA00023136"/>
    </source>
</evidence>
<dbReference type="Pfam" id="PF00839">
    <property type="entry name" value="Cys_rich_FGFR"/>
    <property type="match status" value="10"/>
</dbReference>
<keyword evidence="5" id="KW-1133">Transmembrane helix</keyword>
<dbReference type="PANTHER" id="PTHR11884:SF1">
    <property type="entry name" value="GOLGI APPARATUS PROTEIN 1"/>
    <property type="match status" value="1"/>
</dbReference>
<evidence type="ECO:0000256" key="2">
    <source>
        <dbReference type="ARBA" id="ARBA00022692"/>
    </source>
</evidence>
<evidence type="ECO:0000256" key="3">
    <source>
        <dbReference type="ARBA" id="ARBA00022729"/>
    </source>
</evidence>
<dbReference type="AlphaFoldDB" id="A0AAW1Q6L4"/>
<dbReference type="InterPro" id="IPR017873">
    <property type="entry name" value="Cys-rich_GLG1_repeat_euk"/>
</dbReference>
<dbReference type="EMBL" id="JALJOR010000005">
    <property type="protein sequence ID" value="KAK9816541.1"/>
    <property type="molecule type" value="Genomic_DNA"/>
</dbReference>
<sequence>MMYLYDLEIQDWEDVNTPVEAKIVKEAPGATLANGDGDVATTGNCSGDIRAFCDWREPGESRLADCLTQQMTEEEKGNVDGKKLTEACKQELADFRIDAASNINKDVPLATACKKDAEKLCADLDFKEPSAMLACLRELKQKLSQACQDEVFQAQLEAVKDYRADAELADACEPDAEQLCADVKAGEGRVQDCLRDKRPQLSWECQEALFRQEVENADDTRLSIRLMNKCMVDKQAFCADVKPGGAKIMDCLEEHREDPHFSAECKVELEAMMERRAADFRLDAALRQLCKKDIEDLCSYEKDSMDSIAGFDARVIQCLQDHRDELVEPECKAQVHKLTQRAAQDIRFDKPLADACFEDRAKLCDGVHPGSARVIRCLQDQREELSYECRTALFDQEVRMAEDIDFKYPMKCACSAEIQKLCVGIPPGHARVIRCLQDFLDDSEMSAECKEEVQRDMIRSNEDSRLNYRLNKACQTDIEQLCSDELKYRLNKACQPDIEQLCSDECSPFLGQACGGRVLRCLTDKQDAIQSAECQTEVFYLVKMEANDFRNDVLLAEACREDVDKFCKDVEPGEGRVHECLRAQRGALSEACRKEEVKLNIIQSRDIRLRPKLNKLCSGEIAVYCKEVKRGKGRVFKCLQENLAKLDFGQQCREQVEQRTARMQEDYRLDYGVSAACEPDVSQRCAAEKGKAHGNAEVLKCLVNSFSSISEGCQREMSRAVRMALWEYKKGGALTGMCDADVGSICGKATRNPKNHGIWSIGAVGRCLSKQLAEDKPLEPACRALVAVAAPEESPMSSSSSSSSRNCFLVARLFLLVSQVMHIHLPVLFLVPVGVD</sequence>
<keyword evidence="9" id="KW-1185">Reference proteome</keyword>
<dbReference type="PANTHER" id="PTHR11884">
    <property type="entry name" value="SELECTIN LIGAND RELATED"/>
    <property type="match status" value="1"/>
</dbReference>
<accession>A0AAW1Q6L4</accession>